<dbReference type="Gene3D" id="1.10.10.10">
    <property type="entry name" value="Winged helix-like DNA-binding domain superfamily/Winged helix DNA-binding domain"/>
    <property type="match status" value="1"/>
</dbReference>
<keyword evidence="4" id="KW-0804">Transcription</keyword>
<dbReference type="SUPFAM" id="SSF88659">
    <property type="entry name" value="Sigma3 and sigma4 domains of RNA polymerase sigma factors"/>
    <property type="match status" value="1"/>
</dbReference>
<reference evidence="7" key="1">
    <citation type="submission" date="2022-03" db="EMBL/GenBank/DDBJ databases">
        <title>Description of Abyssus ytuae gen. nov., sp. nov., a novel member of the family Flavobacteriaceae isolated from the sediment of Mariana Trench.</title>
        <authorList>
            <person name="Zhang J."/>
            <person name="Xu X."/>
        </authorList>
    </citation>
    <scope>NUCLEOTIDE SEQUENCE</scope>
    <source>
        <strain evidence="7">MT3330</strain>
    </source>
</reference>
<proteinExistence type="inferred from homology"/>
<dbReference type="NCBIfam" id="TIGR02937">
    <property type="entry name" value="sigma70-ECF"/>
    <property type="match status" value="1"/>
</dbReference>
<dbReference type="RefSeq" id="WP_255842370.1">
    <property type="nucleotide sequence ID" value="NZ_CP094358.1"/>
</dbReference>
<dbReference type="SUPFAM" id="SSF88946">
    <property type="entry name" value="Sigma2 domain of RNA polymerase sigma factors"/>
    <property type="match status" value="1"/>
</dbReference>
<organism evidence="7 8">
    <name type="scientific">Abyssalbus ytuae</name>
    <dbReference type="NCBI Taxonomy" id="2926907"/>
    <lineage>
        <taxon>Bacteria</taxon>
        <taxon>Pseudomonadati</taxon>
        <taxon>Bacteroidota</taxon>
        <taxon>Flavobacteriia</taxon>
        <taxon>Flavobacteriales</taxon>
        <taxon>Flavobacteriaceae</taxon>
        <taxon>Abyssalbus</taxon>
    </lineage>
</organism>
<dbReference type="EMBL" id="CP094358">
    <property type="protein sequence ID" value="UOB17098.1"/>
    <property type="molecule type" value="Genomic_DNA"/>
</dbReference>
<keyword evidence="8" id="KW-1185">Reference proteome</keyword>
<evidence type="ECO:0000256" key="4">
    <source>
        <dbReference type="ARBA" id="ARBA00023163"/>
    </source>
</evidence>
<feature type="domain" description="RNA polymerase sigma-70 region 2" evidence="5">
    <location>
        <begin position="23"/>
        <end position="89"/>
    </location>
</feature>
<dbReference type="Proteomes" id="UP000831290">
    <property type="component" value="Chromosome"/>
</dbReference>
<evidence type="ECO:0000256" key="3">
    <source>
        <dbReference type="ARBA" id="ARBA00023082"/>
    </source>
</evidence>
<dbReference type="InterPro" id="IPR013324">
    <property type="entry name" value="RNA_pol_sigma_r3/r4-like"/>
</dbReference>
<accession>A0A9E6ZSK9</accession>
<keyword evidence="2" id="KW-0805">Transcription regulation</keyword>
<dbReference type="InterPro" id="IPR036388">
    <property type="entry name" value="WH-like_DNA-bd_sf"/>
</dbReference>
<dbReference type="InterPro" id="IPR007627">
    <property type="entry name" value="RNA_pol_sigma70_r2"/>
</dbReference>
<evidence type="ECO:0000256" key="2">
    <source>
        <dbReference type="ARBA" id="ARBA00023015"/>
    </source>
</evidence>
<dbReference type="AlphaFoldDB" id="A0A9E6ZSK9"/>
<sequence length="188" mass="22781">MDPIQLTIKKLKDGDIKVLEKVYKKYYSRVYYFAKKFNINSHLLTDDLVQQTFLKIWENRDQLKEDILFEKQLYTISKNIILNHLKREKYYQDLQENKYSEIHDKAISENYIEENLIQQETEDTRIQFIYTKIKELPAKRREVFELYKLKGLSYEEISVILKISKSTIANHLQLATSFLKKEYDKQTH</sequence>
<evidence type="ECO:0000313" key="8">
    <source>
        <dbReference type="Proteomes" id="UP000831290"/>
    </source>
</evidence>
<dbReference type="Gene3D" id="1.10.1740.10">
    <property type="match status" value="1"/>
</dbReference>
<evidence type="ECO:0000256" key="1">
    <source>
        <dbReference type="ARBA" id="ARBA00010641"/>
    </source>
</evidence>
<keyword evidence="3" id="KW-0731">Sigma factor</keyword>
<dbReference type="Pfam" id="PF08281">
    <property type="entry name" value="Sigma70_r4_2"/>
    <property type="match status" value="1"/>
</dbReference>
<dbReference type="InterPro" id="IPR014284">
    <property type="entry name" value="RNA_pol_sigma-70_dom"/>
</dbReference>
<dbReference type="PANTHER" id="PTHR43133">
    <property type="entry name" value="RNA POLYMERASE ECF-TYPE SIGMA FACTO"/>
    <property type="match status" value="1"/>
</dbReference>
<dbReference type="PANTHER" id="PTHR43133:SF46">
    <property type="entry name" value="RNA POLYMERASE SIGMA-70 FACTOR ECF SUBFAMILY"/>
    <property type="match status" value="1"/>
</dbReference>
<dbReference type="GO" id="GO:0016987">
    <property type="term" value="F:sigma factor activity"/>
    <property type="evidence" value="ECO:0007669"/>
    <property type="project" value="UniProtKB-KW"/>
</dbReference>
<name>A0A9E6ZSK9_9FLAO</name>
<dbReference type="GO" id="GO:0006352">
    <property type="term" value="P:DNA-templated transcription initiation"/>
    <property type="evidence" value="ECO:0007669"/>
    <property type="project" value="InterPro"/>
</dbReference>
<dbReference type="InterPro" id="IPR013249">
    <property type="entry name" value="RNA_pol_sigma70_r4_t2"/>
</dbReference>
<evidence type="ECO:0000313" key="7">
    <source>
        <dbReference type="EMBL" id="UOB17098.1"/>
    </source>
</evidence>
<dbReference type="GO" id="GO:0003677">
    <property type="term" value="F:DNA binding"/>
    <property type="evidence" value="ECO:0007669"/>
    <property type="project" value="InterPro"/>
</dbReference>
<dbReference type="KEGG" id="fbm:MQE35_15325"/>
<comment type="similarity">
    <text evidence="1">Belongs to the sigma-70 factor family. ECF subfamily.</text>
</comment>
<protein>
    <submittedName>
        <fullName evidence="7">Sigma-70 family RNA polymerase sigma factor</fullName>
    </submittedName>
</protein>
<dbReference type="InterPro" id="IPR013325">
    <property type="entry name" value="RNA_pol_sigma_r2"/>
</dbReference>
<dbReference type="Pfam" id="PF04542">
    <property type="entry name" value="Sigma70_r2"/>
    <property type="match status" value="1"/>
</dbReference>
<dbReference type="InterPro" id="IPR039425">
    <property type="entry name" value="RNA_pol_sigma-70-like"/>
</dbReference>
<gene>
    <name evidence="7" type="ORF">MQE35_15325</name>
</gene>
<evidence type="ECO:0000259" key="5">
    <source>
        <dbReference type="Pfam" id="PF04542"/>
    </source>
</evidence>
<evidence type="ECO:0000259" key="6">
    <source>
        <dbReference type="Pfam" id="PF08281"/>
    </source>
</evidence>
<feature type="domain" description="RNA polymerase sigma factor 70 region 4 type 2" evidence="6">
    <location>
        <begin position="130"/>
        <end position="175"/>
    </location>
</feature>